<dbReference type="SUPFAM" id="SSF52833">
    <property type="entry name" value="Thioredoxin-like"/>
    <property type="match status" value="1"/>
</dbReference>
<evidence type="ECO:0000313" key="3">
    <source>
        <dbReference type="Proteomes" id="UP001303899"/>
    </source>
</evidence>
<feature type="domain" description="Thioredoxin" evidence="1">
    <location>
        <begin position="64"/>
        <end position="199"/>
    </location>
</feature>
<name>A0ABU5S697_9BACT</name>
<dbReference type="InterPro" id="IPR013766">
    <property type="entry name" value="Thioredoxin_domain"/>
</dbReference>
<gene>
    <name evidence="2" type="ORF">VB776_13735</name>
</gene>
<dbReference type="Proteomes" id="UP001303899">
    <property type="component" value="Unassembled WGS sequence"/>
</dbReference>
<dbReference type="Pfam" id="PF08534">
    <property type="entry name" value="Redoxin"/>
    <property type="match status" value="1"/>
</dbReference>
<reference evidence="2 3" key="1">
    <citation type="submission" date="2023-12" db="EMBL/GenBank/DDBJ databases">
        <title>Novel species of the genus Arcicella isolated from rivers.</title>
        <authorList>
            <person name="Lu H."/>
        </authorList>
    </citation>
    <scope>NUCLEOTIDE SEQUENCE [LARGE SCALE GENOMIC DNA]</scope>
    <source>
        <strain evidence="2 3">DC2W</strain>
    </source>
</reference>
<dbReference type="Gene3D" id="3.40.30.10">
    <property type="entry name" value="Glutaredoxin"/>
    <property type="match status" value="1"/>
</dbReference>
<dbReference type="PROSITE" id="PS51352">
    <property type="entry name" value="THIOREDOXIN_2"/>
    <property type="match status" value="1"/>
</dbReference>
<comment type="caution">
    <text evidence="2">The sequence shown here is derived from an EMBL/GenBank/DDBJ whole genome shotgun (WGS) entry which is preliminary data.</text>
</comment>
<sequence>MDESKKEIKKIVFLQHLLNGKYIPVRVLINNKVHHQLYRIDAKISEEIKQVIKQMAEIEIKNLMYEGKKIPDFNFTDLEGKSYNDKNTKGKVIVMKLWFIGCKVCIQEMPQLNELVQKYSNRNDIIFLSLALDKSQKLKEFLHKTTFKYAVVADKEKYINEDLQINEFPTHIIVNRKGVIVKVFSSAKFLPNVLSNTLK</sequence>
<protein>
    <submittedName>
        <fullName evidence="2">Redoxin family protein</fullName>
    </submittedName>
</protein>
<dbReference type="InterPro" id="IPR013740">
    <property type="entry name" value="Redoxin"/>
</dbReference>
<dbReference type="InterPro" id="IPR050553">
    <property type="entry name" value="Thioredoxin_ResA/DsbE_sf"/>
</dbReference>
<dbReference type="PANTHER" id="PTHR42852:SF17">
    <property type="entry name" value="THIOREDOXIN-LIKE PROTEIN HI_1115"/>
    <property type="match status" value="1"/>
</dbReference>
<proteinExistence type="predicted"/>
<dbReference type="EMBL" id="JAYGIL010000016">
    <property type="protein sequence ID" value="MEA5403985.1"/>
    <property type="molecule type" value="Genomic_DNA"/>
</dbReference>
<dbReference type="PANTHER" id="PTHR42852">
    <property type="entry name" value="THIOL:DISULFIDE INTERCHANGE PROTEIN DSBE"/>
    <property type="match status" value="1"/>
</dbReference>
<dbReference type="CDD" id="cd02966">
    <property type="entry name" value="TlpA_like_family"/>
    <property type="match status" value="1"/>
</dbReference>
<organism evidence="2 3">
    <name type="scientific">Arcicella gelida</name>
    <dbReference type="NCBI Taxonomy" id="2984195"/>
    <lineage>
        <taxon>Bacteria</taxon>
        <taxon>Pseudomonadati</taxon>
        <taxon>Bacteroidota</taxon>
        <taxon>Cytophagia</taxon>
        <taxon>Cytophagales</taxon>
        <taxon>Flectobacillaceae</taxon>
        <taxon>Arcicella</taxon>
    </lineage>
</organism>
<evidence type="ECO:0000313" key="2">
    <source>
        <dbReference type="EMBL" id="MEA5403985.1"/>
    </source>
</evidence>
<accession>A0ABU5S697</accession>
<evidence type="ECO:0000259" key="1">
    <source>
        <dbReference type="PROSITE" id="PS51352"/>
    </source>
</evidence>
<dbReference type="RefSeq" id="WP_323697278.1">
    <property type="nucleotide sequence ID" value="NZ_JAYGIL010000016.1"/>
</dbReference>
<dbReference type="InterPro" id="IPR036249">
    <property type="entry name" value="Thioredoxin-like_sf"/>
</dbReference>
<keyword evidence="3" id="KW-1185">Reference proteome</keyword>